<dbReference type="PROSITE" id="PS01284">
    <property type="entry name" value="TNASE_2"/>
    <property type="match status" value="1"/>
</dbReference>
<dbReference type="PANTHER" id="PTHR12302">
    <property type="entry name" value="EBNA2 BINDING PROTEIN P100"/>
    <property type="match status" value="1"/>
</dbReference>
<evidence type="ECO:0000313" key="6">
    <source>
        <dbReference type="EMBL" id="CAL4958436.1"/>
    </source>
</evidence>
<dbReference type="Gene3D" id="2.40.50.90">
    <property type="match status" value="1"/>
</dbReference>
<reference evidence="7" key="1">
    <citation type="submission" date="2024-06" db="EMBL/GenBank/DDBJ databases">
        <authorList>
            <person name="Ryan C."/>
        </authorList>
    </citation>
    <scope>NUCLEOTIDE SEQUENCE [LARGE SCALE GENOMIC DNA]</scope>
</reference>
<evidence type="ECO:0000256" key="3">
    <source>
        <dbReference type="ARBA" id="ARBA00022801"/>
    </source>
</evidence>
<dbReference type="InterPro" id="IPR035437">
    <property type="entry name" value="SNase_OB-fold_sf"/>
</dbReference>
<feature type="region of interest" description="Disordered" evidence="4">
    <location>
        <begin position="445"/>
        <end position="476"/>
    </location>
</feature>
<keyword evidence="2" id="KW-0255">Endonuclease</keyword>
<gene>
    <name evidence="6" type="ORF">URODEC1_LOCUS43111</name>
</gene>
<name>A0ABC8ZAA6_9POAL</name>
<dbReference type="PANTHER" id="PTHR12302:SF3">
    <property type="entry name" value="SERINE_THREONINE-PROTEIN KINASE 31"/>
    <property type="match status" value="1"/>
</dbReference>
<feature type="domain" description="TNase-like" evidence="5">
    <location>
        <begin position="290"/>
        <end position="458"/>
    </location>
</feature>
<feature type="region of interest" description="Disordered" evidence="4">
    <location>
        <begin position="1"/>
        <end position="41"/>
    </location>
</feature>
<accession>A0ABC8ZAA6</accession>
<evidence type="ECO:0000256" key="4">
    <source>
        <dbReference type="SAM" id="MobiDB-lite"/>
    </source>
</evidence>
<dbReference type="Pfam" id="PF00565">
    <property type="entry name" value="SNase"/>
    <property type="match status" value="1"/>
</dbReference>
<proteinExistence type="predicted"/>
<reference evidence="6 7" key="2">
    <citation type="submission" date="2024-10" db="EMBL/GenBank/DDBJ databases">
        <authorList>
            <person name="Ryan C."/>
        </authorList>
    </citation>
    <scope>NUCLEOTIDE SEQUENCE [LARGE SCALE GENOMIC DNA]</scope>
</reference>
<keyword evidence="7" id="KW-1185">Reference proteome</keyword>
<evidence type="ECO:0000256" key="1">
    <source>
        <dbReference type="ARBA" id="ARBA00022722"/>
    </source>
</evidence>
<dbReference type="GO" id="GO:0004519">
    <property type="term" value="F:endonuclease activity"/>
    <property type="evidence" value="ECO:0007669"/>
    <property type="project" value="UniProtKB-KW"/>
</dbReference>
<evidence type="ECO:0000256" key="2">
    <source>
        <dbReference type="ARBA" id="ARBA00022759"/>
    </source>
</evidence>
<dbReference type="Proteomes" id="UP001497457">
    <property type="component" value="Chromosome 18b"/>
</dbReference>
<feature type="region of interest" description="Disordered" evidence="4">
    <location>
        <begin position="53"/>
        <end position="97"/>
    </location>
</feature>
<dbReference type="InterPro" id="IPR002071">
    <property type="entry name" value="Thermonucl_AS"/>
</dbReference>
<evidence type="ECO:0000313" key="7">
    <source>
        <dbReference type="Proteomes" id="UP001497457"/>
    </source>
</evidence>
<feature type="compositionally biased region" description="Basic residues" evidence="4">
    <location>
        <begin position="168"/>
        <end position="184"/>
    </location>
</feature>
<dbReference type="FunFam" id="2.40.50.90:FF:000028">
    <property type="entry name" value="staphylococcal-like nuclease CAN2"/>
    <property type="match status" value="1"/>
</dbReference>
<dbReference type="GO" id="GO:0016787">
    <property type="term" value="F:hydrolase activity"/>
    <property type="evidence" value="ECO:0007669"/>
    <property type="project" value="UniProtKB-KW"/>
</dbReference>
<dbReference type="EMBL" id="OZ075128">
    <property type="protein sequence ID" value="CAL4958436.1"/>
    <property type="molecule type" value="Genomic_DNA"/>
</dbReference>
<dbReference type="SMART" id="SM00318">
    <property type="entry name" value="SNc"/>
    <property type="match status" value="1"/>
</dbReference>
<organism evidence="6 7">
    <name type="scientific">Urochloa decumbens</name>
    <dbReference type="NCBI Taxonomy" id="240449"/>
    <lineage>
        <taxon>Eukaryota</taxon>
        <taxon>Viridiplantae</taxon>
        <taxon>Streptophyta</taxon>
        <taxon>Embryophyta</taxon>
        <taxon>Tracheophyta</taxon>
        <taxon>Spermatophyta</taxon>
        <taxon>Magnoliopsida</taxon>
        <taxon>Liliopsida</taxon>
        <taxon>Poales</taxon>
        <taxon>Poaceae</taxon>
        <taxon>PACMAD clade</taxon>
        <taxon>Panicoideae</taxon>
        <taxon>Panicodae</taxon>
        <taxon>Paniceae</taxon>
        <taxon>Melinidinae</taxon>
        <taxon>Urochloa</taxon>
    </lineage>
</organism>
<dbReference type="AlphaFoldDB" id="A0ABC8ZAA6"/>
<keyword evidence="1" id="KW-0540">Nuclease</keyword>
<dbReference type="PROSITE" id="PS50830">
    <property type="entry name" value="TNASE_3"/>
    <property type="match status" value="1"/>
</dbReference>
<dbReference type="InterPro" id="IPR016071">
    <property type="entry name" value="Staphylococal_nuclease_OB-fold"/>
</dbReference>
<evidence type="ECO:0000259" key="5">
    <source>
        <dbReference type="PROSITE" id="PS50830"/>
    </source>
</evidence>
<feature type="compositionally biased region" description="Basic and acidic residues" evidence="4">
    <location>
        <begin position="463"/>
        <end position="476"/>
    </location>
</feature>
<dbReference type="SUPFAM" id="SSF50199">
    <property type="entry name" value="Staphylococcal nuclease"/>
    <property type="match status" value="1"/>
</dbReference>
<protein>
    <recommendedName>
        <fullName evidence="5">TNase-like domain-containing protein</fullName>
    </recommendedName>
</protein>
<feature type="region of interest" description="Disordered" evidence="4">
    <location>
        <begin position="165"/>
        <end position="199"/>
    </location>
</feature>
<sequence>MLRIRRGRSPPPATGPGRRRQPITTLHVAESRPAPPARQVSCNSFSIPSSLSSALPCRSLSPPREASAAIPFPSASKTAAAQIHTRADTDRQNRRSGFQIPGRISSLAERGSPPVLAERRSRLRIRRRPAEPVSERASWAVTGGGGHGEQHIPVPVRAVRAVVGGARAPRRAPRRRRARPRHPQLRGQLAGSGPAEPPRRLLQESAGELVQEAAGGMEESPAAAQDARGSCALRCADAQEPSESRCRGLLGFLWPATSKCGSKHPAAPPPPKPQGAKFELHTLPIDPKSVADGDTINVYVDTADPRESGSVPREVQKAAAERTKARAAKNYQKADALQKVIVDAGYRPVPNARGEEVLAKKYRIRLRGIDAPESAMPYGKEAKEALLKLVQGKSLKVYVYDQDRYGRCVGDIYCDGVFVQEQMLKKGFAWHYTAYDQRPELAKWEKQAQTGRKGLWASSKPQKPWEWRKDKRNGTA</sequence>
<keyword evidence="3" id="KW-0378">Hydrolase</keyword>